<dbReference type="Proteomes" id="UP000826651">
    <property type="component" value="Unassembled WGS sequence"/>
</dbReference>
<proteinExistence type="predicted"/>
<accession>A0ABS7SCS3</accession>
<protein>
    <submittedName>
        <fullName evidence="1">DUF433 domain-containing protein</fullName>
    </submittedName>
</protein>
<organism evidence="1 2">
    <name type="scientific">Occultella gossypii</name>
    <dbReference type="NCBI Taxonomy" id="2800820"/>
    <lineage>
        <taxon>Bacteria</taxon>
        <taxon>Bacillati</taxon>
        <taxon>Actinomycetota</taxon>
        <taxon>Actinomycetes</taxon>
        <taxon>Micrococcales</taxon>
        <taxon>Ruaniaceae</taxon>
        <taxon>Occultella</taxon>
    </lineage>
</organism>
<reference evidence="1 2" key="1">
    <citation type="submission" date="2021-04" db="EMBL/GenBank/DDBJ databases">
        <title>Ruania sp. nov., isolated from sandy soil of mangrove forest.</title>
        <authorList>
            <person name="Ge X."/>
            <person name="Huang R."/>
            <person name="Liu W."/>
        </authorList>
    </citation>
    <scope>NUCLEOTIDE SEQUENCE [LARGE SCALE GENOMIC DNA]</scope>
    <source>
        <strain evidence="1 2">N2-46</strain>
    </source>
</reference>
<dbReference type="Pfam" id="PF04255">
    <property type="entry name" value="DUF433"/>
    <property type="match status" value="1"/>
</dbReference>
<sequence length="225" mass="25491">MTTLALLEREMYSEAEASRLLRVPQGTLHYWLEGGTRGHVTYLPVLRAEPTRRRVVTWAEFVEAGLLKQYRRDLQVPMPELRQFISLLRESLGVPYPLATFRPWSIEKRLVIEAQEQAGLSEEYWVYAVVGDQPLLLPPGKDFLARAEFDGDVAVRWRPSADPESPVVVDPNLRFGKPAVHGISTDVLWEYSEDGYTEAEIAKEFAISKSDVAWAVAYENSGRAA</sequence>
<comment type="caution">
    <text evidence="1">The sequence shown here is derived from an EMBL/GenBank/DDBJ whole genome shotgun (WGS) entry which is preliminary data.</text>
</comment>
<name>A0ABS7SCS3_9MICO</name>
<dbReference type="RefSeq" id="WP_223408691.1">
    <property type="nucleotide sequence ID" value="NZ_JAGSHT010000017.1"/>
</dbReference>
<dbReference type="InterPro" id="IPR007367">
    <property type="entry name" value="DUF433"/>
</dbReference>
<gene>
    <name evidence="1" type="ORF">KCQ71_18585</name>
</gene>
<keyword evidence="2" id="KW-1185">Reference proteome</keyword>
<evidence type="ECO:0000313" key="1">
    <source>
        <dbReference type="EMBL" id="MBZ2198168.1"/>
    </source>
</evidence>
<dbReference type="EMBL" id="JAGSHT010000017">
    <property type="protein sequence ID" value="MBZ2198168.1"/>
    <property type="molecule type" value="Genomic_DNA"/>
</dbReference>
<evidence type="ECO:0000313" key="2">
    <source>
        <dbReference type="Proteomes" id="UP000826651"/>
    </source>
</evidence>